<keyword evidence="2" id="KW-1185">Reference proteome</keyword>
<comment type="caution">
    <text evidence="1">The sequence shown here is derived from an EMBL/GenBank/DDBJ whole genome shotgun (WGS) entry which is preliminary data.</text>
</comment>
<evidence type="ECO:0000313" key="2">
    <source>
        <dbReference type="Proteomes" id="UP001519271"/>
    </source>
</evidence>
<sequence>MQHHVSKFLDTDMVHEYNRRVNPDYDVRIG</sequence>
<proteinExistence type="predicted"/>
<reference evidence="1 2" key="1">
    <citation type="submission" date="2021-03" db="EMBL/GenBank/DDBJ databases">
        <title>Genomic Encyclopedia of Type Strains, Phase IV (KMG-IV): sequencing the most valuable type-strain genomes for metagenomic binning, comparative biology and taxonomic classification.</title>
        <authorList>
            <person name="Goeker M."/>
        </authorList>
    </citation>
    <scope>NUCLEOTIDE SEQUENCE [LARGE SCALE GENOMIC DNA]</scope>
    <source>
        <strain evidence="1 2">DSM 6139</strain>
    </source>
</reference>
<protein>
    <submittedName>
        <fullName evidence="1">Uncharacterized protein</fullName>
    </submittedName>
</protein>
<organism evidence="1 2">
    <name type="scientific">Youngiibacter multivorans</name>
    <dbReference type="NCBI Taxonomy" id="937251"/>
    <lineage>
        <taxon>Bacteria</taxon>
        <taxon>Bacillati</taxon>
        <taxon>Bacillota</taxon>
        <taxon>Clostridia</taxon>
        <taxon>Eubacteriales</taxon>
        <taxon>Clostridiaceae</taxon>
        <taxon>Youngiibacter</taxon>
    </lineage>
</organism>
<dbReference type="Proteomes" id="UP001519271">
    <property type="component" value="Unassembled WGS sequence"/>
</dbReference>
<dbReference type="EMBL" id="JAGGKC010000001">
    <property type="protein sequence ID" value="MBP1917545.1"/>
    <property type="molecule type" value="Genomic_DNA"/>
</dbReference>
<evidence type="ECO:0000313" key="1">
    <source>
        <dbReference type="EMBL" id="MBP1917545.1"/>
    </source>
</evidence>
<name>A0ABS4FZ16_9CLOT</name>
<gene>
    <name evidence="1" type="ORF">J2Z34_000008</name>
</gene>
<accession>A0ABS4FZ16</accession>